<gene>
    <name evidence="1" type="ORF">FC87_GL000480</name>
</gene>
<dbReference type="PATRIC" id="fig|1423745.4.peg.504"/>
<dbReference type="RefSeq" id="WP_009167050.1">
    <property type="nucleotide sequence ID" value="NZ_AYZI01000002.1"/>
</dbReference>
<comment type="caution">
    <text evidence="1">The sequence shown here is derived from an EMBL/GenBank/DDBJ whole genome shotgun (WGS) entry which is preliminary data.</text>
</comment>
<dbReference type="EMBL" id="AYZI01000002">
    <property type="protein sequence ID" value="KRM92347.1"/>
    <property type="molecule type" value="Genomic_DNA"/>
</dbReference>
<evidence type="ECO:0000313" key="1">
    <source>
        <dbReference type="EMBL" id="KRM92347.1"/>
    </source>
</evidence>
<protein>
    <submittedName>
        <fullName evidence="1">Uncharacterized protein</fullName>
    </submittedName>
</protein>
<dbReference type="STRING" id="1423745.GCA_001311215_00936"/>
<evidence type="ECO:0000313" key="2">
    <source>
        <dbReference type="Proteomes" id="UP000051586"/>
    </source>
</evidence>
<reference evidence="1 2" key="1">
    <citation type="journal article" date="2015" name="Genome Announc.">
        <title>Expanding the biotechnology potential of lactobacilli through comparative genomics of 213 strains and associated genera.</title>
        <authorList>
            <person name="Sun Z."/>
            <person name="Harris H.M."/>
            <person name="McCann A."/>
            <person name="Guo C."/>
            <person name="Argimon S."/>
            <person name="Zhang W."/>
            <person name="Yang X."/>
            <person name="Jeffery I.B."/>
            <person name="Cooney J.C."/>
            <person name="Kagawa T.F."/>
            <person name="Liu W."/>
            <person name="Song Y."/>
            <person name="Salvetti E."/>
            <person name="Wrobel A."/>
            <person name="Rasinkangas P."/>
            <person name="Parkhill J."/>
            <person name="Rea M.C."/>
            <person name="O'Sullivan O."/>
            <person name="Ritari J."/>
            <person name="Douillard F.P."/>
            <person name="Paul Ross R."/>
            <person name="Yang R."/>
            <person name="Briner A.E."/>
            <person name="Felis G.E."/>
            <person name="de Vos W.M."/>
            <person name="Barrangou R."/>
            <person name="Klaenhammer T.R."/>
            <person name="Caufield P.W."/>
            <person name="Cui Y."/>
            <person name="Zhang H."/>
            <person name="O'Toole P.W."/>
        </authorList>
    </citation>
    <scope>NUCLEOTIDE SEQUENCE [LARGE SCALE GENOMIC DNA]</scope>
    <source>
        <strain evidence="1 2">DSM 22689</strain>
    </source>
</reference>
<dbReference type="Proteomes" id="UP000051586">
    <property type="component" value="Unassembled WGS sequence"/>
</dbReference>
<accession>A0A0R2CW50</accession>
<proteinExistence type="predicted"/>
<dbReference type="AlphaFoldDB" id="A0A0R2CW50"/>
<sequence>MDDDQRWLVTTLDQLLSKTNNFADRALLEATKAAVLEQSQRLAQAQDELDGRSWSPANW</sequence>
<name>A0A0R2CW50_9LACO</name>
<organism evidence="1 2">
    <name type="scientific">Fructilactobacillus florum DSM 22689 = JCM 16035</name>
    <dbReference type="NCBI Taxonomy" id="1423745"/>
    <lineage>
        <taxon>Bacteria</taxon>
        <taxon>Bacillati</taxon>
        <taxon>Bacillota</taxon>
        <taxon>Bacilli</taxon>
        <taxon>Lactobacillales</taxon>
        <taxon>Lactobacillaceae</taxon>
        <taxon>Fructilactobacillus</taxon>
    </lineage>
</organism>